<proteinExistence type="predicted"/>
<reference evidence="2" key="1">
    <citation type="journal article" date="2015" name="Nature">
        <title>Complex archaea that bridge the gap between prokaryotes and eukaryotes.</title>
        <authorList>
            <person name="Spang A."/>
            <person name="Saw J.H."/>
            <person name="Jorgensen S.L."/>
            <person name="Zaremba-Niedzwiedzka K."/>
            <person name="Martijn J."/>
            <person name="Lind A.E."/>
            <person name="van Eijk R."/>
            <person name="Schleper C."/>
            <person name="Guy L."/>
            <person name="Ettema T.J."/>
        </authorList>
    </citation>
    <scope>NUCLEOTIDE SEQUENCE</scope>
</reference>
<sequence length="49" mass="5637">MFAQTSENPKAPAFKIFLTEHLTQEQREQREAELENPVGPLPDEPDLPF</sequence>
<protein>
    <submittedName>
        <fullName evidence="2">Uncharacterized protein</fullName>
    </submittedName>
</protein>
<feature type="region of interest" description="Disordered" evidence="1">
    <location>
        <begin position="23"/>
        <end position="49"/>
    </location>
</feature>
<comment type="caution">
    <text evidence="2">The sequence shown here is derived from an EMBL/GenBank/DDBJ whole genome shotgun (WGS) entry which is preliminary data.</text>
</comment>
<evidence type="ECO:0000313" key="2">
    <source>
        <dbReference type="EMBL" id="KKN31480.1"/>
    </source>
</evidence>
<accession>A0A0F9PI25</accession>
<organism evidence="2">
    <name type="scientific">marine sediment metagenome</name>
    <dbReference type="NCBI Taxonomy" id="412755"/>
    <lineage>
        <taxon>unclassified sequences</taxon>
        <taxon>metagenomes</taxon>
        <taxon>ecological metagenomes</taxon>
    </lineage>
</organism>
<evidence type="ECO:0000256" key="1">
    <source>
        <dbReference type="SAM" id="MobiDB-lite"/>
    </source>
</evidence>
<dbReference type="AlphaFoldDB" id="A0A0F9PI25"/>
<name>A0A0F9PI25_9ZZZZ</name>
<dbReference type="EMBL" id="LAZR01002325">
    <property type="protein sequence ID" value="KKN31480.1"/>
    <property type="molecule type" value="Genomic_DNA"/>
</dbReference>
<gene>
    <name evidence="2" type="ORF">LCGC14_0823530</name>
</gene>
<feature type="compositionally biased region" description="Basic and acidic residues" evidence="1">
    <location>
        <begin position="23"/>
        <end position="33"/>
    </location>
</feature>